<feature type="region of interest" description="Disordered" evidence="1">
    <location>
        <begin position="1"/>
        <end position="42"/>
    </location>
</feature>
<evidence type="ECO:0000313" key="2">
    <source>
        <dbReference type="EMBL" id="CKT62858.1"/>
    </source>
</evidence>
<reference evidence="2 3" key="1">
    <citation type="submission" date="2015-03" db="EMBL/GenBank/DDBJ databases">
        <authorList>
            <consortium name="Pathogen Informatics"/>
        </authorList>
    </citation>
    <scope>NUCLEOTIDE SEQUENCE [LARGE SCALE GENOMIC DNA]</scope>
    <source>
        <strain evidence="2 3">Bir 187</strain>
    </source>
</reference>
<gene>
    <name evidence="2" type="ORF">ERS027661_04589</name>
</gene>
<evidence type="ECO:0000313" key="3">
    <source>
        <dbReference type="Proteomes" id="UP000049023"/>
    </source>
</evidence>
<evidence type="ECO:0000256" key="1">
    <source>
        <dbReference type="SAM" id="MobiDB-lite"/>
    </source>
</evidence>
<organism evidence="2 3">
    <name type="scientific">Mycobacterium tuberculosis</name>
    <dbReference type="NCBI Taxonomy" id="1773"/>
    <lineage>
        <taxon>Bacteria</taxon>
        <taxon>Bacillati</taxon>
        <taxon>Actinomycetota</taxon>
        <taxon>Actinomycetes</taxon>
        <taxon>Mycobacteriales</taxon>
        <taxon>Mycobacteriaceae</taxon>
        <taxon>Mycobacterium</taxon>
        <taxon>Mycobacterium tuberculosis complex</taxon>
    </lineage>
</organism>
<sequence length="60" mass="6234">MRSRSAGFMPDSSPSTIGSLVGSIPRKRVNNRPSSALVPTISGTACTRPDRIASTGSMGR</sequence>
<accession>A0A655AP85</accession>
<proteinExistence type="predicted"/>
<dbReference type="Proteomes" id="UP000049023">
    <property type="component" value="Unassembled WGS sequence"/>
</dbReference>
<protein>
    <submittedName>
        <fullName evidence="2">Uncharacterized protein</fullName>
    </submittedName>
</protein>
<dbReference type="EMBL" id="CNFU01001652">
    <property type="protein sequence ID" value="CKT62858.1"/>
    <property type="molecule type" value="Genomic_DNA"/>
</dbReference>
<name>A0A655AP85_MYCTX</name>
<dbReference type="AlphaFoldDB" id="A0A655AP85"/>